<dbReference type="InterPro" id="IPR003594">
    <property type="entry name" value="HATPase_dom"/>
</dbReference>
<dbReference type="EMBL" id="LYXE01000090">
    <property type="protein sequence ID" value="PDV98765.1"/>
    <property type="molecule type" value="Genomic_DNA"/>
</dbReference>
<dbReference type="Gene3D" id="1.20.5.1930">
    <property type="match status" value="1"/>
</dbReference>
<dbReference type="GO" id="GO:0000155">
    <property type="term" value="F:phosphorelay sensor kinase activity"/>
    <property type="evidence" value="ECO:0007669"/>
    <property type="project" value="InterPro"/>
</dbReference>
<keyword evidence="1" id="KW-0808">Transferase</keyword>
<dbReference type="SUPFAM" id="SSF55874">
    <property type="entry name" value="ATPase domain of HSP90 chaperone/DNA topoisomerase II/histidine kinase"/>
    <property type="match status" value="1"/>
</dbReference>
<dbReference type="PANTHER" id="PTHR24421">
    <property type="entry name" value="NITRATE/NITRITE SENSOR PROTEIN NARX-RELATED"/>
    <property type="match status" value="1"/>
</dbReference>
<proteinExistence type="predicted"/>
<dbReference type="InterPro" id="IPR050482">
    <property type="entry name" value="Sensor_HK_TwoCompSys"/>
</dbReference>
<evidence type="ECO:0000313" key="8">
    <source>
        <dbReference type="EMBL" id="PDV98765.1"/>
    </source>
</evidence>
<evidence type="ECO:0000259" key="7">
    <source>
        <dbReference type="Pfam" id="PF07730"/>
    </source>
</evidence>
<dbReference type="Pfam" id="PF07730">
    <property type="entry name" value="HisKA_3"/>
    <property type="match status" value="1"/>
</dbReference>
<dbReference type="InterPro" id="IPR008595">
    <property type="entry name" value="DegS"/>
</dbReference>
<evidence type="ECO:0000256" key="3">
    <source>
        <dbReference type="ARBA" id="ARBA00023012"/>
    </source>
</evidence>
<dbReference type="AlphaFoldDB" id="A0A2H3KLB5"/>
<dbReference type="Pfam" id="PF02518">
    <property type="entry name" value="HATPase_c"/>
    <property type="match status" value="1"/>
</dbReference>
<dbReference type="Proteomes" id="UP000220922">
    <property type="component" value="Unassembled WGS sequence"/>
</dbReference>
<keyword evidence="3" id="KW-0902">Two-component regulatory system</keyword>
<feature type="domain" description="Histidine kinase/HSP90-like ATPase" evidence="5">
    <location>
        <begin position="263"/>
        <end position="357"/>
    </location>
</feature>
<name>A0A2H3KLB5_9CHLR</name>
<accession>A0A2H3KLB5</accession>
<dbReference type="InterPro" id="IPR011712">
    <property type="entry name" value="Sig_transdc_His_kin_sub3_dim/P"/>
</dbReference>
<dbReference type="PANTHER" id="PTHR24421:SF55">
    <property type="entry name" value="SENSOR HISTIDINE KINASE YDFH"/>
    <property type="match status" value="1"/>
</dbReference>
<gene>
    <name evidence="8" type="ORF">A9Q02_02195</name>
</gene>
<dbReference type="GO" id="GO:0046983">
    <property type="term" value="F:protein dimerization activity"/>
    <property type="evidence" value="ECO:0007669"/>
    <property type="project" value="InterPro"/>
</dbReference>
<evidence type="ECO:0000313" key="9">
    <source>
        <dbReference type="Proteomes" id="UP000220922"/>
    </source>
</evidence>
<evidence type="ECO:0000259" key="5">
    <source>
        <dbReference type="Pfam" id="PF02518"/>
    </source>
</evidence>
<reference evidence="8 9" key="1">
    <citation type="submission" date="2016-05" db="EMBL/GenBank/DDBJ databases">
        <authorList>
            <person name="Lavstsen T."/>
            <person name="Jespersen J.S."/>
        </authorList>
    </citation>
    <scope>NUCLEOTIDE SEQUENCE [LARGE SCALE GENOMIC DNA]</scope>
    <source>
        <strain evidence="8 9">B7-9</strain>
    </source>
</reference>
<evidence type="ECO:0000256" key="2">
    <source>
        <dbReference type="ARBA" id="ARBA00022777"/>
    </source>
</evidence>
<dbReference type="CDD" id="cd16917">
    <property type="entry name" value="HATPase_UhpB-NarQ-NarX-like"/>
    <property type="match status" value="1"/>
</dbReference>
<keyword evidence="9" id="KW-1185">Reference proteome</keyword>
<organism evidence="8 9">
    <name type="scientific">Candidatus Chloroploca asiatica</name>
    <dbReference type="NCBI Taxonomy" id="1506545"/>
    <lineage>
        <taxon>Bacteria</taxon>
        <taxon>Bacillati</taxon>
        <taxon>Chloroflexota</taxon>
        <taxon>Chloroflexia</taxon>
        <taxon>Chloroflexales</taxon>
        <taxon>Chloroflexineae</taxon>
        <taxon>Oscillochloridaceae</taxon>
        <taxon>Candidatus Chloroploca</taxon>
    </lineage>
</organism>
<comment type="caution">
    <text evidence="8">The sequence shown here is derived from an EMBL/GenBank/DDBJ whole genome shotgun (WGS) entry which is preliminary data.</text>
</comment>
<evidence type="ECO:0000256" key="4">
    <source>
        <dbReference type="SAM" id="Coils"/>
    </source>
</evidence>
<dbReference type="OrthoDB" id="9781904at2"/>
<feature type="domain" description="Sensor DegS" evidence="6">
    <location>
        <begin position="17"/>
        <end position="105"/>
    </location>
</feature>
<keyword evidence="2 8" id="KW-0418">Kinase</keyword>
<evidence type="ECO:0000259" key="6">
    <source>
        <dbReference type="Pfam" id="PF05384"/>
    </source>
</evidence>
<dbReference type="Pfam" id="PF05384">
    <property type="entry name" value="DegS"/>
    <property type="match status" value="1"/>
</dbReference>
<keyword evidence="4" id="KW-0175">Coiled coil</keyword>
<sequence>MSIEELIQKLEGTLTTYREDQERSRRELSEVEVLVRQSAIEVEKLAQRELSVSNRVRDLEVNLERYSKDEIKNFYTTSQEVQMRLQIMRGQLEQIQSRRDMLRTQQGQIANVVGLLSDLLEAMQTGGFSTEAQNQNGLDTEAMIANIIQSQESERLRLSLQMHDGPAQSMSNLVLRAEICYRLIDHDLEQARSELNALKNAINTTLQDTRKLIFDLRPMTLDDLGLVPTVRRYTTQFGEKNKLEVNLMIQNLEQRLPNHYEVMIFRFIQEALNNVARHANANQVRVLLDGSGHTLQIIIEDDGQGFHVSDTLENARARRCMGIANMRQQAEVLLRGEFGLESAINRGTRVAANIPLPMT</sequence>
<dbReference type="InterPro" id="IPR036890">
    <property type="entry name" value="HATPase_C_sf"/>
</dbReference>
<dbReference type="RefSeq" id="WP_097653219.1">
    <property type="nucleotide sequence ID" value="NZ_LYXE01000090.1"/>
</dbReference>
<dbReference type="GO" id="GO:0016020">
    <property type="term" value="C:membrane"/>
    <property type="evidence" value="ECO:0007669"/>
    <property type="project" value="InterPro"/>
</dbReference>
<evidence type="ECO:0000256" key="1">
    <source>
        <dbReference type="ARBA" id="ARBA00022679"/>
    </source>
</evidence>
<protein>
    <submittedName>
        <fullName evidence="8">Histidine kinase</fullName>
    </submittedName>
</protein>
<feature type="coiled-coil region" evidence="4">
    <location>
        <begin position="181"/>
        <end position="208"/>
    </location>
</feature>
<feature type="domain" description="Signal transduction histidine kinase subgroup 3 dimerisation and phosphoacceptor" evidence="7">
    <location>
        <begin position="154"/>
        <end position="221"/>
    </location>
</feature>
<dbReference type="Gene3D" id="3.30.565.10">
    <property type="entry name" value="Histidine kinase-like ATPase, C-terminal domain"/>
    <property type="match status" value="1"/>
</dbReference>